<reference evidence="2" key="1">
    <citation type="journal article" date="2020" name="Stud. Mycol.">
        <title>101 Dothideomycetes genomes: a test case for predicting lifestyles and emergence of pathogens.</title>
        <authorList>
            <person name="Haridas S."/>
            <person name="Albert R."/>
            <person name="Binder M."/>
            <person name="Bloem J."/>
            <person name="Labutti K."/>
            <person name="Salamov A."/>
            <person name="Andreopoulos B."/>
            <person name="Baker S."/>
            <person name="Barry K."/>
            <person name="Bills G."/>
            <person name="Bluhm B."/>
            <person name="Cannon C."/>
            <person name="Castanera R."/>
            <person name="Culley D."/>
            <person name="Daum C."/>
            <person name="Ezra D."/>
            <person name="Gonzalez J."/>
            <person name="Henrissat B."/>
            <person name="Kuo A."/>
            <person name="Liang C."/>
            <person name="Lipzen A."/>
            <person name="Lutzoni F."/>
            <person name="Magnuson J."/>
            <person name="Mondo S."/>
            <person name="Nolan M."/>
            <person name="Ohm R."/>
            <person name="Pangilinan J."/>
            <person name="Park H.-J."/>
            <person name="Ramirez L."/>
            <person name="Alfaro M."/>
            <person name="Sun H."/>
            <person name="Tritt A."/>
            <person name="Yoshinaga Y."/>
            <person name="Zwiers L.-H."/>
            <person name="Turgeon B."/>
            <person name="Goodwin S."/>
            <person name="Spatafora J."/>
            <person name="Crous P."/>
            <person name="Grigoriev I."/>
        </authorList>
    </citation>
    <scope>NUCLEOTIDE SEQUENCE</scope>
    <source>
        <strain evidence="2">CBS 122368</strain>
    </source>
</reference>
<feature type="compositionally biased region" description="Basic and acidic residues" evidence="1">
    <location>
        <begin position="49"/>
        <end position="63"/>
    </location>
</feature>
<accession>A0A6A6HV95</accession>
<dbReference type="EMBL" id="ML987212">
    <property type="protein sequence ID" value="KAF2241483.1"/>
    <property type="molecule type" value="Genomic_DNA"/>
</dbReference>
<feature type="region of interest" description="Disordered" evidence="1">
    <location>
        <begin position="41"/>
        <end position="63"/>
    </location>
</feature>
<evidence type="ECO:0000313" key="3">
    <source>
        <dbReference type="Proteomes" id="UP000800094"/>
    </source>
</evidence>
<sequence>MREANYTWRRRFGEENKGKKVIGFWDLVHFTDEAHFNPQERLQKPRILRKGEKNPRSTTTPHRDVNNWQRIYQTVAISSHYFYQISGRRSVESHTDTEPVASQKRQGPCVTPAAGSTAAGRPSKKLCGGWKRMRQPGTCREAILPTPGHQNLRGGTLGLDWVPLILDARATPSPAHTLLSRFYRLSDVAIGRIRRYCIHLRSPEIRPSVEAAHIHATRDFGVTETHRVEGRKRRLDTVYLKEPISCNGYDRARAQCRRGYRDE</sequence>
<name>A0A6A6HV95_9PLEO</name>
<dbReference type="RefSeq" id="XP_033676487.1">
    <property type="nucleotide sequence ID" value="XM_033820372.1"/>
</dbReference>
<organism evidence="2 3">
    <name type="scientific">Trematosphaeria pertusa</name>
    <dbReference type="NCBI Taxonomy" id="390896"/>
    <lineage>
        <taxon>Eukaryota</taxon>
        <taxon>Fungi</taxon>
        <taxon>Dikarya</taxon>
        <taxon>Ascomycota</taxon>
        <taxon>Pezizomycotina</taxon>
        <taxon>Dothideomycetes</taxon>
        <taxon>Pleosporomycetidae</taxon>
        <taxon>Pleosporales</taxon>
        <taxon>Massarineae</taxon>
        <taxon>Trematosphaeriaceae</taxon>
        <taxon>Trematosphaeria</taxon>
    </lineage>
</organism>
<keyword evidence="3" id="KW-1185">Reference proteome</keyword>
<evidence type="ECO:0000256" key="1">
    <source>
        <dbReference type="SAM" id="MobiDB-lite"/>
    </source>
</evidence>
<gene>
    <name evidence="2" type="ORF">BU26DRAFT_179369</name>
</gene>
<proteinExistence type="predicted"/>
<feature type="region of interest" description="Disordered" evidence="1">
    <location>
        <begin position="93"/>
        <end position="123"/>
    </location>
</feature>
<evidence type="ECO:0000313" key="2">
    <source>
        <dbReference type="EMBL" id="KAF2241483.1"/>
    </source>
</evidence>
<protein>
    <submittedName>
        <fullName evidence="2">Uncharacterized protein</fullName>
    </submittedName>
</protein>
<dbReference type="GeneID" id="54573702"/>
<dbReference type="AlphaFoldDB" id="A0A6A6HV95"/>
<dbReference type="Proteomes" id="UP000800094">
    <property type="component" value="Unassembled WGS sequence"/>
</dbReference>